<keyword evidence="2" id="KW-1003">Cell membrane</keyword>
<dbReference type="EMBL" id="LN899823">
    <property type="protein sequence ID" value="CUV22890.1"/>
    <property type="molecule type" value="Genomic_DNA"/>
</dbReference>
<keyword evidence="4 12" id="KW-0808">Transferase</keyword>
<evidence type="ECO:0000256" key="2">
    <source>
        <dbReference type="ARBA" id="ARBA00022475"/>
    </source>
</evidence>
<dbReference type="EMBL" id="LN899820">
    <property type="protein sequence ID" value="CUV57513.1"/>
    <property type="molecule type" value="Genomic_DNA"/>
</dbReference>
<dbReference type="EMBL" id="LN899824">
    <property type="protein sequence ID" value="CUV30661.1"/>
    <property type="molecule type" value="Genomic_DNA"/>
</dbReference>
<evidence type="ECO:0000313" key="9">
    <source>
        <dbReference type="EMBL" id="CUV22890.1"/>
    </source>
</evidence>
<dbReference type="Proteomes" id="UP000262427">
    <property type="component" value="Chromosome CM"/>
</dbReference>
<evidence type="ECO:0000313" key="7">
    <source>
        <dbReference type="EMBL" id="AYA47938.1"/>
    </source>
</evidence>
<evidence type="ECO:0000256" key="1">
    <source>
        <dbReference type="ARBA" id="ARBA00004533"/>
    </source>
</evidence>
<dbReference type="Pfam" id="PF03279">
    <property type="entry name" value="Lip_A_acyltrans"/>
    <property type="match status" value="1"/>
</dbReference>
<dbReference type="GO" id="GO:0005886">
    <property type="term" value="C:plasma membrane"/>
    <property type="evidence" value="ECO:0007669"/>
    <property type="project" value="UniProtKB-SubCell"/>
</dbReference>
<dbReference type="EMBL" id="LN899825">
    <property type="protein sequence ID" value="CUV35700.1"/>
    <property type="molecule type" value="Genomic_DNA"/>
</dbReference>
<dbReference type="GO" id="GO:0016746">
    <property type="term" value="F:acyltransferase activity"/>
    <property type="evidence" value="ECO:0007669"/>
    <property type="project" value="UniProtKB-KW"/>
</dbReference>
<evidence type="ECO:0000313" key="16">
    <source>
        <dbReference type="EMBL" id="UZF14765.1"/>
    </source>
</evidence>
<protein>
    <submittedName>
        <fullName evidence="7 12">Lauroyl acyltransferase</fullName>
        <ecNumber evidence="12">2.3.1.-</ecNumber>
    </submittedName>
</protein>
<dbReference type="EMBL" id="LN899826">
    <property type="protein sequence ID" value="CUV41027.1"/>
    <property type="molecule type" value="Genomic_DNA"/>
</dbReference>
<dbReference type="EMBL" id="CP025741">
    <property type="protein sequence ID" value="AYA47938.1"/>
    <property type="molecule type" value="Genomic_DNA"/>
</dbReference>
<name>A0A0K1ZP23_RALSL</name>
<comment type="subcellular location">
    <subcellularLocation>
        <location evidence="1">Cell inner membrane</location>
    </subcellularLocation>
</comment>
<proteinExistence type="predicted"/>
<accession>A0A0K1ZP23</accession>
<evidence type="ECO:0000313" key="17">
    <source>
        <dbReference type="Proteomes" id="UP000262427"/>
    </source>
</evidence>
<dbReference type="PANTHER" id="PTHR30606">
    <property type="entry name" value="LIPID A BIOSYNTHESIS LAUROYL ACYLTRANSFERASE"/>
    <property type="match status" value="1"/>
</dbReference>
<dbReference type="EC" id="2.3.1.-" evidence="12"/>
<reference evidence="7" key="2">
    <citation type="submission" date="2018-01" db="EMBL/GenBank/DDBJ databases">
        <title>Ralstonia pseudosolanacearum P824 infects blueberry.</title>
        <authorList>
            <person name="Bocsanczy A.M."/>
            <person name="Norman D.J."/>
        </authorList>
    </citation>
    <scope>NUCLEOTIDE SEQUENCE</scope>
    <source>
        <strain evidence="7">P824</strain>
    </source>
</reference>
<dbReference type="CDD" id="cd07984">
    <property type="entry name" value="LPLAT_LABLAT-like"/>
    <property type="match status" value="1"/>
</dbReference>
<dbReference type="InterPro" id="IPR004960">
    <property type="entry name" value="LipA_acyltrans"/>
</dbReference>
<evidence type="ECO:0000313" key="8">
    <source>
        <dbReference type="EMBL" id="CUV20238.1"/>
    </source>
</evidence>
<reference evidence="17" key="3">
    <citation type="submission" date="2018-01" db="EMBL/GenBank/DDBJ databases">
        <title>Raltonia solanacearum P824 infects blueberry.</title>
        <authorList>
            <person name="Bocsanczy A.M."/>
            <person name="Norman D.J."/>
        </authorList>
    </citation>
    <scope>NUCLEOTIDE SEQUENCE [LARGE SCALE GENOMIC DNA]</scope>
    <source>
        <strain evidence="17">P824</strain>
    </source>
</reference>
<dbReference type="GO" id="GO:0009247">
    <property type="term" value="P:glycolipid biosynthetic process"/>
    <property type="evidence" value="ECO:0007669"/>
    <property type="project" value="UniProtKB-ARBA"/>
</dbReference>
<sequence>MERFTAKLGLGFLWLLSFFPYGFVARFGEGLGGLLYRIPNGRRRVVLANLKACFPEKSDAEREAIAHEVFRKVFRSFAERSFAWFASEQRLKRVVKIDDQANLPALHGSPHILVTLHLSGVEIGALALTDYLREHVGNAGCSLYTRMANPALDAAIKALRSRFGATMVSRNENIRQIMRTIKRGEALQLISDMDFGERDAEFVPFFGVQALTLNAIPRMAALTGAKVVPMYTEILPDYQGYVLRILPAWDDYPTGDLSADTRRMNAFFEDAIRPRITEYYWVHKRFKHRPPGEPGIY</sequence>
<evidence type="ECO:0000313" key="15">
    <source>
        <dbReference type="EMBL" id="CUV63715.1"/>
    </source>
</evidence>
<dbReference type="PATRIC" id="fig|305.107.peg.4093"/>
<keyword evidence="5" id="KW-0472">Membrane</keyword>
<evidence type="ECO:0000313" key="10">
    <source>
        <dbReference type="EMBL" id="CUV30661.1"/>
    </source>
</evidence>
<dbReference type="PIRSF" id="PIRSF026649">
    <property type="entry name" value="MsbB"/>
    <property type="match status" value="1"/>
</dbReference>
<dbReference type="EMBL" id="LN899821">
    <property type="protein sequence ID" value="CUV20238.1"/>
    <property type="molecule type" value="Genomic_DNA"/>
</dbReference>
<evidence type="ECO:0000256" key="3">
    <source>
        <dbReference type="ARBA" id="ARBA00022519"/>
    </source>
</evidence>
<evidence type="ECO:0000313" key="12">
    <source>
        <dbReference type="EMBL" id="CUV41027.1"/>
    </source>
</evidence>
<gene>
    <name evidence="16" type="ORF">LH706_17485</name>
    <name evidence="8" type="ORF">PSS4_v1_1390040</name>
    <name evidence="15" type="ORF">RD1301_v1_3780002</name>
    <name evidence="7" type="ORF">RSP824_16540</name>
    <name evidence="9" type="ORF">RUN1744_v1_270031</name>
    <name evidence="10" type="ORF">RUN1985_v1_690032</name>
    <name evidence="14" type="ORF">RUN215_v1_1370014</name>
    <name evidence="11" type="ORF">TD1301_v1_1580011</name>
    <name evidence="12" type="ORF">TF3108_v1_650012</name>
    <name evidence="13" type="ORF">TO10_v1_180063</name>
</gene>
<evidence type="ECO:0000256" key="5">
    <source>
        <dbReference type="ARBA" id="ARBA00023136"/>
    </source>
</evidence>
<keyword evidence="6 12" id="KW-0012">Acyltransferase</keyword>
<dbReference type="PANTHER" id="PTHR30606:SF9">
    <property type="entry name" value="LIPID A BIOSYNTHESIS LAUROYLTRANSFERASE"/>
    <property type="match status" value="1"/>
</dbReference>
<evidence type="ECO:0000313" key="13">
    <source>
        <dbReference type="EMBL" id="CUV44830.1"/>
    </source>
</evidence>
<evidence type="ECO:0000313" key="14">
    <source>
        <dbReference type="EMBL" id="CUV57513.1"/>
    </source>
</evidence>
<dbReference type="EMBL" id="LN899822">
    <property type="protein sequence ID" value="CUV63715.1"/>
    <property type="molecule type" value="Genomic_DNA"/>
</dbReference>
<evidence type="ECO:0000313" key="11">
    <source>
        <dbReference type="EMBL" id="CUV35700.1"/>
    </source>
</evidence>
<evidence type="ECO:0000256" key="4">
    <source>
        <dbReference type="ARBA" id="ARBA00022679"/>
    </source>
</evidence>
<organism evidence="12">
    <name type="scientific">Ralstonia solanacearum</name>
    <name type="common">Pseudomonas solanacearum</name>
    <dbReference type="NCBI Taxonomy" id="305"/>
    <lineage>
        <taxon>Bacteria</taxon>
        <taxon>Pseudomonadati</taxon>
        <taxon>Pseudomonadota</taxon>
        <taxon>Betaproteobacteria</taxon>
        <taxon>Burkholderiales</taxon>
        <taxon>Burkholderiaceae</taxon>
        <taxon>Ralstonia</taxon>
        <taxon>Ralstonia solanacearum species complex</taxon>
    </lineage>
</organism>
<dbReference type="NCBIfam" id="NF005399">
    <property type="entry name" value="PRK06946.1"/>
    <property type="match status" value="1"/>
</dbReference>
<dbReference type="AlphaFoldDB" id="A0A0K1ZP23"/>
<reference evidence="12" key="1">
    <citation type="submission" date="2015-10" db="EMBL/GenBank/DDBJ databases">
        <authorList>
            <person name="Gilbert D.G."/>
        </authorList>
    </citation>
    <scope>NUCLEOTIDE SEQUENCE</scope>
    <source>
        <strain evidence="12">Phyl III-seqv23</strain>
    </source>
</reference>
<dbReference type="EMBL" id="LN899827">
    <property type="protein sequence ID" value="CUV44830.1"/>
    <property type="molecule type" value="Genomic_DNA"/>
</dbReference>
<reference evidence="16" key="4">
    <citation type="submission" date="2021-10" db="EMBL/GenBank/DDBJ databases">
        <title>Complete genome sequences of five Ralstonia solancearum strains isolated from sunflower.</title>
        <authorList>
            <person name="She X."/>
            <person name="He Z."/>
        </authorList>
    </citation>
    <scope>NUCLEOTIDE SEQUENCE</scope>
    <source>
        <strain evidence="16">RS638</strain>
    </source>
</reference>
<dbReference type="EMBL" id="CP085043">
    <property type="protein sequence ID" value="UZF14765.1"/>
    <property type="molecule type" value="Genomic_DNA"/>
</dbReference>
<evidence type="ECO:0000256" key="6">
    <source>
        <dbReference type="ARBA" id="ARBA00023315"/>
    </source>
</evidence>
<keyword evidence="3" id="KW-0997">Cell inner membrane</keyword>